<proteinExistence type="predicted"/>
<dbReference type="RefSeq" id="XP_014563542.1">
    <property type="nucleotide sequence ID" value="XM_014708056.1"/>
</dbReference>
<dbReference type="VEuPathDB" id="MicrosporidiaDB:M896_070690"/>
<protein>
    <submittedName>
        <fullName evidence="2">Uncharacterized protein</fullName>
    </submittedName>
</protein>
<keyword evidence="1" id="KW-0175">Coiled coil</keyword>
<dbReference type="GeneID" id="26262038"/>
<keyword evidence="3" id="KW-1185">Reference proteome</keyword>
<dbReference type="InParanoid" id="A0A0B2UKG2"/>
<reference evidence="2 3" key="1">
    <citation type="journal article" date="2014" name="MBio">
        <title>The Ordospora colligata genome; evolution of extreme reduction in microsporidia and host-to-parasite horizontal gene transfer.</title>
        <authorList>
            <person name="Pombert J.-F."/>
            <person name="Haag K.L."/>
            <person name="Beidas S."/>
            <person name="Ebert D."/>
            <person name="Keeling P.J."/>
        </authorList>
    </citation>
    <scope>NUCLEOTIDE SEQUENCE [LARGE SCALE GENOMIC DNA]</scope>
    <source>
        <strain evidence="2 3">OC4</strain>
    </source>
</reference>
<evidence type="ECO:0000313" key="3">
    <source>
        <dbReference type="Proteomes" id="UP000031056"/>
    </source>
</evidence>
<organism evidence="2 3">
    <name type="scientific">Ordospora colligata OC4</name>
    <dbReference type="NCBI Taxonomy" id="1354746"/>
    <lineage>
        <taxon>Eukaryota</taxon>
        <taxon>Fungi</taxon>
        <taxon>Fungi incertae sedis</taxon>
        <taxon>Microsporidia</taxon>
        <taxon>Ordosporidae</taxon>
        <taxon>Ordospora</taxon>
    </lineage>
</organism>
<gene>
    <name evidence="2" type="ORF">M896_070690</name>
</gene>
<evidence type="ECO:0000256" key="1">
    <source>
        <dbReference type="SAM" id="Coils"/>
    </source>
</evidence>
<comment type="caution">
    <text evidence="2">The sequence shown here is derived from an EMBL/GenBank/DDBJ whole genome shotgun (WGS) entry which is preliminary data.</text>
</comment>
<accession>A0A0B2UKG2</accession>
<dbReference type="EMBL" id="JOKQ01000007">
    <property type="protein sequence ID" value="KHN69500.1"/>
    <property type="molecule type" value="Genomic_DNA"/>
</dbReference>
<dbReference type="Proteomes" id="UP000031056">
    <property type="component" value="Unassembled WGS sequence"/>
</dbReference>
<evidence type="ECO:0000313" key="2">
    <source>
        <dbReference type="EMBL" id="KHN69500.1"/>
    </source>
</evidence>
<feature type="coiled-coil region" evidence="1">
    <location>
        <begin position="74"/>
        <end position="101"/>
    </location>
</feature>
<dbReference type="AlphaFoldDB" id="A0A0B2UKG2"/>
<name>A0A0B2UKG2_9MICR</name>
<sequence length="136" mass="15757">MLRNQKGICEILKIFKVLKSINDVGNALDVITIEDVVNVMKEKDEFKSLVKNLLDQKEYRCVARILIHLDAEKADEAEKICNDMKDRLAEEASNLNFVESEERVNTMNEMKSITEGSELPDIKDMLDEFLFEYSHE</sequence>
<dbReference type="HOGENOM" id="CLU_1876062_0_0_1"/>